<evidence type="ECO:0000256" key="2">
    <source>
        <dbReference type="ARBA" id="ARBA00022574"/>
    </source>
</evidence>
<dbReference type="GO" id="GO:0016567">
    <property type="term" value="P:protein ubiquitination"/>
    <property type="evidence" value="ECO:0007669"/>
    <property type="project" value="TreeGrafter"/>
</dbReference>
<proteinExistence type="inferred from homology"/>
<name>A0A1R2D3B7_9CILI</name>
<dbReference type="EMBL" id="MPUH01000008">
    <property type="protein sequence ID" value="OMJ95742.1"/>
    <property type="molecule type" value="Genomic_DNA"/>
</dbReference>
<feature type="domain" description="EIPR1-like beta-propeller" evidence="5">
    <location>
        <begin position="19"/>
        <end position="250"/>
    </location>
</feature>
<evidence type="ECO:0000256" key="4">
    <source>
        <dbReference type="PROSITE-ProRule" id="PRU00221"/>
    </source>
</evidence>
<dbReference type="InterPro" id="IPR059104">
    <property type="entry name" value="Beta-prop_EIPR1-like"/>
</dbReference>
<dbReference type="PANTHER" id="PTHR14205">
    <property type="entry name" value="WD-REPEAT PROTEIN"/>
    <property type="match status" value="1"/>
</dbReference>
<evidence type="ECO:0000313" key="7">
    <source>
        <dbReference type="Proteomes" id="UP000187209"/>
    </source>
</evidence>
<dbReference type="Pfam" id="PF23609">
    <property type="entry name" value="Beta-prop_EIPR1"/>
    <property type="match status" value="1"/>
</dbReference>
<evidence type="ECO:0000256" key="3">
    <source>
        <dbReference type="ARBA" id="ARBA00022737"/>
    </source>
</evidence>
<comment type="caution">
    <text evidence="6">The sequence shown here is derived from an EMBL/GenBank/DDBJ whole genome shotgun (WGS) entry which is preliminary data.</text>
</comment>
<dbReference type="PROSITE" id="PS00678">
    <property type="entry name" value="WD_REPEATS_1"/>
    <property type="match status" value="1"/>
</dbReference>
<accession>A0A1R2D3B7</accession>
<feature type="repeat" description="WD" evidence="4">
    <location>
        <begin position="176"/>
        <end position="218"/>
    </location>
</feature>
<dbReference type="AlphaFoldDB" id="A0A1R2D3B7"/>
<dbReference type="InterPro" id="IPR036322">
    <property type="entry name" value="WD40_repeat_dom_sf"/>
</dbReference>
<dbReference type="InterPro" id="IPR015943">
    <property type="entry name" value="WD40/YVTN_repeat-like_dom_sf"/>
</dbReference>
<protein>
    <recommendedName>
        <fullName evidence="5">EIPR1-like beta-propeller domain-containing protein</fullName>
    </recommendedName>
</protein>
<evidence type="ECO:0000259" key="5">
    <source>
        <dbReference type="Pfam" id="PF23609"/>
    </source>
</evidence>
<keyword evidence="7" id="KW-1185">Reference proteome</keyword>
<dbReference type="SUPFAM" id="SSF50978">
    <property type="entry name" value="WD40 repeat-like"/>
    <property type="match status" value="1"/>
</dbReference>
<comment type="similarity">
    <text evidence="1">Belongs to the WD repeat EIPR1 family.</text>
</comment>
<reference evidence="6 7" key="1">
    <citation type="submission" date="2016-11" db="EMBL/GenBank/DDBJ databases">
        <title>The macronuclear genome of Stentor coeruleus: a giant cell with tiny introns.</title>
        <authorList>
            <person name="Slabodnick M."/>
            <person name="Ruby J.G."/>
            <person name="Reiff S.B."/>
            <person name="Swart E.C."/>
            <person name="Gosai S."/>
            <person name="Prabakaran S."/>
            <person name="Witkowska E."/>
            <person name="Larue G.E."/>
            <person name="Fisher S."/>
            <person name="Freeman R.M."/>
            <person name="Gunawardena J."/>
            <person name="Chu W."/>
            <person name="Stover N.A."/>
            <person name="Gregory B.D."/>
            <person name="Nowacki M."/>
            <person name="Derisi J."/>
            <person name="Roy S.W."/>
            <person name="Marshall W.F."/>
            <person name="Sood P."/>
        </authorList>
    </citation>
    <scope>NUCLEOTIDE SEQUENCE [LARGE SCALE GENOMIC DNA]</scope>
    <source>
        <strain evidence="6">WM001</strain>
    </source>
</reference>
<gene>
    <name evidence="6" type="ORF">SteCoe_815</name>
</gene>
<dbReference type="InterPro" id="IPR019775">
    <property type="entry name" value="WD40_repeat_CS"/>
</dbReference>
<dbReference type="PROSITE" id="PS50082">
    <property type="entry name" value="WD_REPEATS_2"/>
    <property type="match status" value="1"/>
</dbReference>
<organism evidence="6 7">
    <name type="scientific">Stentor coeruleus</name>
    <dbReference type="NCBI Taxonomy" id="5963"/>
    <lineage>
        <taxon>Eukaryota</taxon>
        <taxon>Sar</taxon>
        <taxon>Alveolata</taxon>
        <taxon>Ciliophora</taxon>
        <taxon>Postciliodesmatophora</taxon>
        <taxon>Heterotrichea</taxon>
        <taxon>Heterotrichida</taxon>
        <taxon>Stentoridae</taxon>
        <taxon>Stentor</taxon>
    </lineage>
</organism>
<dbReference type="InterPro" id="IPR040323">
    <property type="entry name" value="EIPR1"/>
</dbReference>
<keyword evidence="3" id="KW-0677">Repeat</keyword>
<dbReference type="OrthoDB" id="427795at2759"/>
<dbReference type="PANTHER" id="PTHR14205:SF15">
    <property type="entry name" value="EARP AND GARP COMPLEX-INTERACTING PROTEIN 1"/>
    <property type="match status" value="1"/>
</dbReference>
<keyword evidence="2 4" id="KW-0853">WD repeat</keyword>
<dbReference type="SMART" id="SM00320">
    <property type="entry name" value="WD40"/>
    <property type="match status" value="4"/>
</dbReference>
<dbReference type="InterPro" id="IPR001680">
    <property type="entry name" value="WD40_rpt"/>
</dbReference>
<sequence length="321" mass="36247">MQEISYRISDDYKCRALTSSNNTEIIVGTQSLNHTNKIIVLNYDDENLSLDLISSFDYGHEVWLISSSLSNPSNLLIATKDSIELLEYNSEIITKDSLSLPSRATSFSWDENLYCSTNSQIFSIDLQTQTLTPVLEKPNISVCRIDPHHKFLLAIGYSDSLSIYDNRDKSNRYTISPIHGGNVLDLDFNPNNPYHLASSGKDYAIKFWDIRKQGCLKSIVEHSHYVWQIKYNAFHDQLIVSASSDNSIGLHRVVSASSAPVDESFFEKESDLMVLKVDSFEDSVYAVTWLSGEAWHFASVSYDGKVVVTAVPSEEKYKILL</sequence>
<dbReference type="Proteomes" id="UP000187209">
    <property type="component" value="Unassembled WGS sequence"/>
</dbReference>
<dbReference type="Gene3D" id="2.130.10.10">
    <property type="entry name" value="YVTN repeat-like/Quinoprotein amine dehydrogenase"/>
    <property type="match status" value="1"/>
</dbReference>
<evidence type="ECO:0000313" key="6">
    <source>
        <dbReference type="EMBL" id="OMJ95742.1"/>
    </source>
</evidence>
<evidence type="ECO:0000256" key="1">
    <source>
        <dbReference type="ARBA" id="ARBA00005672"/>
    </source>
</evidence>